<dbReference type="Gene3D" id="2.160.20.10">
    <property type="entry name" value="Single-stranded right-handed beta-helix, Pectin lyase-like"/>
    <property type="match status" value="1"/>
</dbReference>
<keyword evidence="2" id="KW-0624">Polysaccharide degradation</keyword>
<evidence type="ECO:0000256" key="1">
    <source>
        <dbReference type="ARBA" id="ARBA00023295"/>
    </source>
</evidence>
<dbReference type="Gene3D" id="2.60.40.10">
    <property type="entry name" value="Immunoglobulins"/>
    <property type="match status" value="4"/>
</dbReference>
<dbReference type="Pfam" id="PF22816">
    <property type="entry name" value="CatAgl_D2"/>
    <property type="match status" value="1"/>
</dbReference>
<dbReference type="CDD" id="cd14490">
    <property type="entry name" value="CBM6-CBM35-CBM36_like_1"/>
    <property type="match status" value="1"/>
</dbReference>
<dbReference type="EMBL" id="JBEXIP010000024">
    <property type="protein sequence ID" value="MET8436297.1"/>
    <property type="molecule type" value="Genomic_DNA"/>
</dbReference>
<dbReference type="PANTHER" id="PTHR45713">
    <property type="entry name" value="FTP DOMAIN-CONTAINING PROTEIN"/>
    <property type="match status" value="1"/>
</dbReference>
<evidence type="ECO:0000313" key="7">
    <source>
        <dbReference type="Proteomes" id="UP001550044"/>
    </source>
</evidence>
<dbReference type="Gene3D" id="2.60.120.260">
    <property type="entry name" value="Galactose-binding domain-like"/>
    <property type="match status" value="3"/>
</dbReference>
<dbReference type="SMART" id="SM00060">
    <property type="entry name" value="FN3"/>
    <property type="match status" value="2"/>
</dbReference>
<keyword evidence="1" id="KW-0326">Glycosidase</keyword>
<dbReference type="SUPFAM" id="SSF49265">
    <property type="entry name" value="Fibronectin type III"/>
    <property type="match status" value="1"/>
</dbReference>
<dbReference type="Pfam" id="PF22815">
    <property type="entry name" value="CatAgl_D1"/>
    <property type="match status" value="1"/>
</dbReference>
<feature type="domain" description="F5/8 type C" evidence="5">
    <location>
        <begin position="17"/>
        <end position="167"/>
    </location>
</feature>
<dbReference type="InterPro" id="IPR055149">
    <property type="entry name" value="Agl_cat_D2"/>
</dbReference>
<feature type="signal peptide" evidence="4">
    <location>
        <begin position="1"/>
        <end position="31"/>
    </location>
</feature>
<dbReference type="SUPFAM" id="SSF51126">
    <property type="entry name" value="Pectin lyase-like"/>
    <property type="match status" value="1"/>
</dbReference>
<dbReference type="InterPro" id="IPR013783">
    <property type="entry name" value="Ig-like_fold"/>
</dbReference>
<dbReference type="CDD" id="cd00063">
    <property type="entry name" value="FN3"/>
    <property type="match status" value="1"/>
</dbReference>
<dbReference type="Proteomes" id="UP001550044">
    <property type="component" value="Unassembled WGS sequence"/>
</dbReference>
<dbReference type="InterPro" id="IPR033801">
    <property type="entry name" value="CBM6-CBM35-CBM36-like_1"/>
</dbReference>
<dbReference type="Pfam" id="PF00754">
    <property type="entry name" value="F5_F8_type_C"/>
    <property type="match status" value="3"/>
</dbReference>
<dbReference type="InterPro" id="IPR008979">
    <property type="entry name" value="Galactose-bd-like_sf"/>
</dbReference>
<dbReference type="InterPro" id="IPR011050">
    <property type="entry name" value="Pectin_lyase_fold/virulence"/>
</dbReference>
<feature type="domain" description="F5/8 type C" evidence="5">
    <location>
        <begin position="170"/>
        <end position="310"/>
    </location>
</feature>
<dbReference type="SMART" id="SM00231">
    <property type="entry name" value="FA58C"/>
    <property type="match status" value="2"/>
</dbReference>
<keyword evidence="7" id="KW-1185">Reference proteome</keyword>
<dbReference type="InterPro" id="IPR003961">
    <property type="entry name" value="FN3_dom"/>
</dbReference>
<keyword evidence="4" id="KW-0732">Signal</keyword>
<accession>A0ABV2UEL6</accession>
<dbReference type="PANTHER" id="PTHR45713:SF6">
    <property type="entry name" value="F5_8 TYPE C DOMAIN-CONTAINING PROTEIN"/>
    <property type="match status" value="1"/>
</dbReference>
<dbReference type="InterPro" id="IPR036116">
    <property type="entry name" value="FN3_sf"/>
</dbReference>
<evidence type="ECO:0000313" key="6">
    <source>
        <dbReference type="EMBL" id="MET8436297.1"/>
    </source>
</evidence>
<dbReference type="RefSeq" id="WP_356711290.1">
    <property type="nucleotide sequence ID" value="NZ_JBEXIP010000024.1"/>
</dbReference>
<dbReference type="InterPro" id="IPR011635">
    <property type="entry name" value="CARDB"/>
</dbReference>
<feature type="domain" description="F5/8 type C" evidence="5">
    <location>
        <begin position="493"/>
        <end position="639"/>
    </location>
</feature>
<evidence type="ECO:0000256" key="2">
    <source>
        <dbReference type="ARBA" id="ARBA00023326"/>
    </source>
</evidence>
<evidence type="ECO:0000259" key="5">
    <source>
        <dbReference type="PROSITE" id="PS50022"/>
    </source>
</evidence>
<dbReference type="SMART" id="SM00710">
    <property type="entry name" value="PbH1"/>
    <property type="match status" value="6"/>
</dbReference>
<reference evidence="6 7" key="1">
    <citation type="submission" date="2024-06" db="EMBL/GenBank/DDBJ databases">
        <title>The Natural Products Discovery Center: Release of the First 8490 Sequenced Strains for Exploring Actinobacteria Biosynthetic Diversity.</title>
        <authorList>
            <person name="Kalkreuter E."/>
            <person name="Kautsar S.A."/>
            <person name="Yang D."/>
            <person name="Bader C.D."/>
            <person name="Teijaro C.N."/>
            <person name="Fluegel L."/>
            <person name="Davis C.M."/>
            <person name="Simpson J.R."/>
            <person name="Lauterbach L."/>
            <person name="Steele A.D."/>
            <person name="Gui C."/>
            <person name="Meng S."/>
            <person name="Li G."/>
            <person name="Viehrig K."/>
            <person name="Ye F."/>
            <person name="Su P."/>
            <person name="Kiefer A.F."/>
            <person name="Nichols A."/>
            <person name="Cepeda A.J."/>
            <person name="Yan W."/>
            <person name="Fan B."/>
            <person name="Jiang Y."/>
            <person name="Adhikari A."/>
            <person name="Zheng C.-J."/>
            <person name="Schuster L."/>
            <person name="Cowan T.M."/>
            <person name="Smanski M.J."/>
            <person name="Chevrette M.G."/>
            <person name="De Carvalho L.P.S."/>
            <person name="Shen B."/>
        </authorList>
    </citation>
    <scope>NUCLEOTIDE SEQUENCE [LARGE SCALE GENOMIC DNA]</scope>
    <source>
        <strain evidence="6 7">NPDC005137</strain>
    </source>
</reference>
<evidence type="ECO:0000256" key="3">
    <source>
        <dbReference type="SAM" id="MobiDB-lite"/>
    </source>
</evidence>
<dbReference type="InterPro" id="IPR012334">
    <property type="entry name" value="Pectin_lyas_fold"/>
</dbReference>
<sequence length="1429" mass="149124">MRTQCWRRRVLSAVVTTSLLMIGWPALTASAAGGPNIAVGRPAAASSANSEYTARNITDGDRSTYWEGAGSTLPQWVQTDLGTATRVDEVTLKLPAGWESRQQTLSLQGSDDGTSFSTLKTSAAYTFAPGSSNEVTIAFPATRTRFVRVNITANTGWRTAQLSELEVRAAGESSVDLAAGRTLQASSYTETYVAANANDGNPATYWESRNGDLPQWIQADLGASVRVDRVVLRLPDGWEPRTQTLKIQRSANGSDFTDLTPSKDYAFTPTGGETASVSFDATTTRYVRVLVGANTGRAAAQLSELEIYGPGTGDTDPPTAPGGLAYTEPASGQIKLTWQASTDNKGVTGYDIYADNALLTSVAGDVTTYADTRPADATVAYFVRAKDAAGNESANSNTVTRRADTGDTQAPTAPAGLALTEPASGQIKLTWQASTDNKGVTGYDIYANSVLRKSVAGDVTTYTDTQSAGTTVSYVVRAKDAAGNTSGDSNTVTRNGSSGSASNLAVGKPITASSVVHTFVAENANDNQLTTYWEGAGGSYPNTLTVKLGANADTESVVVKLNPDSSWGARTQNIQVLGREQSATSFTGLVGAKDYAFSPATGNTVTIPVDARVADVQLKFISNTGSGAGQAAEFQVLGAPAPNPDLQVTAVGAAPAAPVESDPITLAATVRNSGAVAAPASKLEFRLGGSKVATVPVGALAAGSSTQVSADIGPRDAGSYELSAVADAAGEVIEQNETDNTYARADALVVKPVSSSDLVATAVTTSPSAPADGDDVTFSVAVKNQGTVASASGSHAVTLSLIDSKGATVKTLTGTHSGAVAAGATTAPVNLGSWTAANGSYTVKVVLADDANELPVKRGNNTSTESLFVGRGADMPYDTYEAEDGVTGGGAQVVGPNRTVGDIAGEASGRKAVTLNNTGNYVEFTTRASTNTLVTRFSVPDSAGGGGIDTKLDVYVDGTLLKAIDLTSKYAWLYGAETGPGNAPGSGAPRHIYDEANMMLGKTVPAGSRIRLQKDAANTSTYAIDFVSLEQVAPVANPDPASYTVPAGFTHQDVQNALDKVRMDTTGHLVGVYLPAGEYETSSKFQVYGKAVKVVGAGPWYTRFHAPSGQENTDVGFRAEASAKGSSFANFAYFGNYTSRIDGPGKVFDFSNVSDIVIDNIWNEHMVCLYWGANTDGITIKNSRIRNLFADGINMTNGSTDNLVTNNEARATGDDSFALFSAIDAGGSDMKNNVYENLTSILTWRAAGVAVYGGYDNTFRNIRVVDTLVYSGITVSSLDFGYPMNGFGTEPTTIENVSVIRSGGHFWGSQTFPGIWLFSASKVFQGIRINNVDIVDPTYSGIMFQTNYVGGQPQFPIKDTVLSDISISGARKSGDAYDAKSGFGLWANEMPEAGQGPAVGEVTFNGLKLTDNAQDVKNTTTTFRININP</sequence>
<dbReference type="InterPro" id="IPR000421">
    <property type="entry name" value="FA58C"/>
</dbReference>
<name>A0ABV2UEL6_9ACTN</name>
<dbReference type="Pfam" id="PF07705">
    <property type="entry name" value="CARDB"/>
    <property type="match status" value="1"/>
</dbReference>
<feature type="chain" id="PRO_5045924974" evidence="4">
    <location>
        <begin position="32"/>
        <end position="1429"/>
    </location>
</feature>
<comment type="caution">
    <text evidence="6">The sequence shown here is derived from an EMBL/GenBank/DDBJ whole genome shotgun (WGS) entry which is preliminary data.</text>
</comment>
<feature type="compositionally biased region" description="Polar residues" evidence="3">
    <location>
        <begin position="483"/>
        <end position="503"/>
    </location>
</feature>
<dbReference type="PROSITE" id="PS50022">
    <property type="entry name" value="FA58C_3"/>
    <property type="match status" value="3"/>
</dbReference>
<protein>
    <submittedName>
        <fullName evidence="6">Discoidin domain-containing protein</fullName>
    </submittedName>
</protein>
<dbReference type="InterPro" id="IPR006626">
    <property type="entry name" value="PbH1"/>
</dbReference>
<keyword evidence="2" id="KW-0119">Carbohydrate metabolism</keyword>
<organism evidence="6 7">
    <name type="scientific">Streptomyces sp. 900116325</name>
    <dbReference type="NCBI Taxonomy" id="3154295"/>
    <lineage>
        <taxon>Bacteria</taxon>
        <taxon>Bacillati</taxon>
        <taxon>Actinomycetota</taxon>
        <taxon>Actinomycetes</taxon>
        <taxon>Kitasatosporales</taxon>
        <taxon>Streptomycetaceae</taxon>
        <taxon>Streptomyces</taxon>
    </lineage>
</organism>
<keyword evidence="1" id="KW-0378">Hydrolase</keyword>
<dbReference type="SUPFAM" id="SSF49785">
    <property type="entry name" value="Galactose-binding domain-like"/>
    <property type="match status" value="3"/>
</dbReference>
<dbReference type="CDD" id="cd00057">
    <property type="entry name" value="FA58C"/>
    <property type="match status" value="1"/>
</dbReference>
<evidence type="ECO:0000256" key="4">
    <source>
        <dbReference type="SAM" id="SignalP"/>
    </source>
</evidence>
<dbReference type="InterPro" id="IPR051941">
    <property type="entry name" value="BG_Antigen-Binding_Lectin"/>
</dbReference>
<feature type="region of interest" description="Disordered" evidence="3">
    <location>
        <begin position="391"/>
        <end position="416"/>
    </location>
</feature>
<gene>
    <name evidence="6" type="ORF">ABZV61_26650</name>
</gene>
<proteinExistence type="predicted"/>
<feature type="region of interest" description="Disordered" evidence="3">
    <location>
        <begin position="482"/>
        <end position="504"/>
    </location>
</feature>
<feature type="compositionally biased region" description="Polar residues" evidence="3">
    <location>
        <begin position="392"/>
        <end position="411"/>
    </location>
</feature>